<accession>A0ABM9PNI3</accession>
<proteinExistence type="predicted"/>
<organism evidence="1 2">
    <name type="scientific">Tenacibaculum vairaonense</name>
    <dbReference type="NCBI Taxonomy" id="3137860"/>
    <lineage>
        <taxon>Bacteria</taxon>
        <taxon>Pseudomonadati</taxon>
        <taxon>Bacteroidota</taxon>
        <taxon>Flavobacteriia</taxon>
        <taxon>Flavobacteriales</taxon>
        <taxon>Flavobacteriaceae</taxon>
        <taxon>Tenacibaculum</taxon>
    </lineage>
</organism>
<dbReference type="Proteomes" id="UP001497602">
    <property type="component" value="Unassembled WGS sequence"/>
</dbReference>
<dbReference type="EMBL" id="CAXJRC010000033">
    <property type="protein sequence ID" value="CAL2107298.1"/>
    <property type="molecule type" value="Genomic_DNA"/>
</dbReference>
<sequence>MLIQMYILVFLSNLFKTGYLRDLTQNNYFLKTEYQLVMSKTITSTNQQNDSLFILIKSLSKSEKRQFNLYVGRLGGNVDAKFFALFKLLEKQKSYDEKAIIKSGVVSKQQLSNLKAHLYKQILTSLRLNPAHKNIRIQIREQLDFATVLYLKGLYKQSLKLLEKAKNMALDSEEKNIAYEIVEFEKIIESQYITRSLNTRADELTIQAKELSQQNVITSKLSNLSLQLYGILLKKGYVRNDEELKKVNDYFEARLPKYNFNTLGFREKLWLYKANLWHSFLTQDFLKSYKHANKWILLFKSDPKNISLHPVFYLKGINYLLESLFFVKHYHKFKEEFALFEENIETKTIPQNSNTEILIFQYYYANKLHLHFLEGSFKEGEYLVAIINQKIEEYRSLLDNHHVVVLYYKIACLYFGMGDNKNCILYLNKIIKSKNLHVAEDLQCFARVLSLIAHYESGLDYHLEVQFKDTYRFLLKMENLQEVQKEFISSIKSLGDVYPHQIKKEFKKIYERLKIFENHPYEKRAFLYLDILSWLESKIANKTVGEIIQEKFKQINK</sequence>
<gene>
    <name evidence="1" type="ORF">T190115A13A_30144</name>
</gene>
<evidence type="ECO:0000313" key="1">
    <source>
        <dbReference type="EMBL" id="CAL2107298.1"/>
    </source>
</evidence>
<reference evidence="1 2" key="1">
    <citation type="submission" date="2024-05" db="EMBL/GenBank/DDBJ databases">
        <authorList>
            <person name="Duchaud E."/>
        </authorList>
    </citation>
    <scope>NUCLEOTIDE SEQUENCE [LARGE SCALE GENOMIC DNA]</scope>
    <source>
        <strain evidence="1">Ena-SAMPLE-TAB-13-05-2024-13:56:06:370-140305</strain>
    </source>
</reference>
<comment type="caution">
    <text evidence="1">The sequence shown here is derived from an EMBL/GenBank/DDBJ whole genome shotgun (WGS) entry which is preliminary data.</text>
</comment>
<name>A0ABM9PNI3_9FLAO</name>
<protein>
    <recommendedName>
        <fullName evidence="3">Tetratricopeptide repeat protein</fullName>
    </recommendedName>
</protein>
<evidence type="ECO:0000313" key="2">
    <source>
        <dbReference type="Proteomes" id="UP001497602"/>
    </source>
</evidence>
<evidence type="ECO:0008006" key="3">
    <source>
        <dbReference type="Google" id="ProtNLM"/>
    </source>
</evidence>
<keyword evidence="2" id="KW-1185">Reference proteome</keyword>